<keyword evidence="10 12" id="KW-0539">Nucleus</keyword>
<dbReference type="InterPro" id="IPR001965">
    <property type="entry name" value="Znf_PHD"/>
</dbReference>
<comment type="function">
    <text evidence="1 12">Histone-binding component that specifically recognizes H3 tails trimethylated on 'Lys-4' (H3K4me3), which mark transcription start sites of virtually all active genes.</text>
</comment>
<dbReference type="Proteomes" id="UP001341281">
    <property type="component" value="Chromosome 10"/>
</dbReference>
<comment type="similarity">
    <text evidence="3 12">Belongs to the Alfin family.</text>
</comment>
<evidence type="ECO:0000256" key="8">
    <source>
        <dbReference type="ARBA" id="ARBA00023015"/>
    </source>
</evidence>
<evidence type="ECO:0000256" key="5">
    <source>
        <dbReference type="ARBA" id="ARBA00022771"/>
    </source>
</evidence>
<dbReference type="SMART" id="SM00249">
    <property type="entry name" value="PHD"/>
    <property type="match status" value="1"/>
</dbReference>
<name>A0AAQ3XIV3_PASNO</name>
<accession>A0AAQ3XIV3</accession>
<dbReference type="GO" id="GO:0005634">
    <property type="term" value="C:nucleus"/>
    <property type="evidence" value="ECO:0007669"/>
    <property type="project" value="UniProtKB-SubCell"/>
</dbReference>
<dbReference type="PANTHER" id="PTHR12321">
    <property type="entry name" value="CPG BINDING PROTEIN"/>
    <property type="match status" value="1"/>
</dbReference>
<dbReference type="InterPro" id="IPR045104">
    <property type="entry name" value="Alfin"/>
</dbReference>
<evidence type="ECO:0000259" key="14">
    <source>
        <dbReference type="PROSITE" id="PS50016"/>
    </source>
</evidence>
<dbReference type="Gene3D" id="3.30.40.10">
    <property type="entry name" value="Zinc/RING finger domain, C3HC4 (zinc finger)"/>
    <property type="match status" value="1"/>
</dbReference>
<keyword evidence="6 12" id="KW-0862">Zinc</keyword>
<gene>
    <name evidence="15" type="ORF">U9M48_043727</name>
</gene>
<dbReference type="GO" id="GO:0003712">
    <property type="term" value="F:transcription coregulator activity"/>
    <property type="evidence" value="ECO:0007669"/>
    <property type="project" value="TreeGrafter"/>
</dbReference>
<dbReference type="EMBL" id="CP144754">
    <property type="protein sequence ID" value="WVZ98262.1"/>
    <property type="molecule type" value="Genomic_DNA"/>
</dbReference>
<feature type="compositionally biased region" description="Basic and acidic residues" evidence="13">
    <location>
        <begin position="216"/>
        <end position="225"/>
    </location>
</feature>
<dbReference type="InterPro" id="IPR013083">
    <property type="entry name" value="Znf_RING/FYVE/PHD"/>
</dbReference>
<evidence type="ECO:0000313" key="16">
    <source>
        <dbReference type="Proteomes" id="UP001341281"/>
    </source>
</evidence>
<feature type="domain" description="PHD-type" evidence="14">
    <location>
        <begin position="246"/>
        <end position="298"/>
    </location>
</feature>
<dbReference type="InterPro" id="IPR019787">
    <property type="entry name" value="Znf_PHD-finger"/>
</dbReference>
<evidence type="ECO:0000256" key="6">
    <source>
        <dbReference type="ARBA" id="ARBA00022833"/>
    </source>
</evidence>
<dbReference type="Pfam" id="PF00628">
    <property type="entry name" value="PHD"/>
    <property type="match status" value="1"/>
</dbReference>
<dbReference type="GO" id="GO:0000976">
    <property type="term" value="F:transcription cis-regulatory region binding"/>
    <property type="evidence" value="ECO:0007669"/>
    <property type="project" value="TreeGrafter"/>
</dbReference>
<dbReference type="GO" id="GO:0008270">
    <property type="term" value="F:zinc ion binding"/>
    <property type="evidence" value="ECO:0007669"/>
    <property type="project" value="UniProtKB-KW"/>
</dbReference>
<comment type="subcellular location">
    <subcellularLocation>
        <location evidence="2 12">Nucleus</location>
    </subcellularLocation>
</comment>
<sequence>MASPPPPFLMNAASGPPLQPPAAAAEGSSSNAPVAVDMETTAPAPAPALDDAPLSAGGDPPLRATRRKRRPYSVETIFRNFTNRRIALIDALTRDQEEFFDKCQQGMRPLYLWGNTDGSWEVKPAELYVPSDLPEPTLGIDISRNKMKRHKWLEEVAMHCDAWLINISFFFLLGPYFTATERHRLFIKINNLPTVRETLLDSLTYQCIRHVEEKRSGGHGEANEVKEEEEVNDEDKKEEEVNDEDKNFCGSCGSRYNANGFWICCNVCDRWYHGKCVKLTASKAESIDHYECPECYFEKVGHDYDEDPTLSGL</sequence>
<evidence type="ECO:0000256" key="4">
    <source>
        <dbReference type="ARBA" id="ARBA00022723"/>
    </source>
</evidence>
<protein>
    <recommendedName>
        <fullName evidence="12">PHD finger protein ALFIN-LIKE</fullName>
    </recommendedName>
</protein>
<dbReference type="InterPro" id="IPR021998">
    <property type="entry name" value="Alfin_N"/>
</dbReference>
<comment type="domain">
    <text evidence="12">The PHD-type zinc finger mediates the binding to H3K4me3.</text>
</comment>
<evidence type="ECO:0000256" key="11">
    <source>
        <dbReference type="PROSITE-ProRule" id="PRU00146"/>
    </source>
</evidence>
<evidence type="ECO:0000256" key="9">
    <source>
        <dbReference type="ARBA" id="ARBA00023163"/>
    </source>
</evidence>
<reference evidence="15 16" key="1">
    <citation type="submission" date="2024-02" db="EMBL/GenBank/DDBJ databases">
        <title>High-quality chromosome-scale genome assembly of Pensacola bahiagrass (Paspalum notatum Flugge var. saurae).</title>
        <authorList>
            <person name="Vega J.M."/>
            <person name="Podio M."/>
            <person name="Orjuela J."/>
            <person name="Siena L.A."/>
            <person name="Pessino S.C."/>
            <person name="Combes M.C."/>
            <person name="Mariac C."/>
            <person name="Albertini E."/>
            <person name="Pupilli F."/>
            <person name="Ortiz J.P.A."/>
            <person name="Leblanc O."/>
        </authorList>
    </citation>
    <scope>NUCLEOTIDE SEQUENCE [LARGE SCALE GENOMIC DNA]</scope>
    <source>
        <strain evidence="15">R1</strain>
        <tissue evidence="15">Leaf</tissue>
    </source>
</reference>
<proteinExistence type="inferred from homology"/>
<evidence type="ECO:0000256" key="13">
    <source>
        <dbReference type="SAM" id="MobiDB-lite"/>
    </source>
</evidence>
<dbReference type="InterPro" id="IPR044104">
    <property type="entry name" value="PHD_AL_plant"/>
</dbReference>
<dbReference type="PROSITE" id="PS50016">
    <property type="entry name" value="ZF_PHD_2"/>
    <property type="match status" value="1"/>
</dbReference>
<evidence type="ECO:0000256" key="7">
    <source>
        <dbReference type="ARBA" id="ARBA00022853"/>
    </source>
</evidence>
<feature type="region of interest" description="Disordered" evidence="13">
    <location>
        <begin position="1"/>
        <end position="68"/>
    </location>
</feature>
<keyword evidence="9 12" id="KW-0804">Transcription</keyword>
<dbReference type="GO" id="GO:0006355">
    <property type="term" value="P:regulation of DNA-templated transcription"/>
    <property type="evidence" value="ECO:0007669"/>
    <property type="project" value="UniProtKB-UniRule"/>
</dbReference>
<organism evidence="15 16">
    <name type="scientific">Paspalum notatum var. saurae</name>
    <dbReference type="NCBI Taxonomy" id="547442"/>
    <lineage>
        <taxon>Eukaryota</taxon>
        <taxon>Viridiplantae</taxon>
        <taxon>Streptophyta</taxon>
        <taxon>Embryophyta</taxon>
        <taxon>Tracheophyta</taxon>
        <taxon>Spermatophyta</taxon>
        <taxon>Magnoliopsida</taxon>
        <taxon>Liliopsida</taxon>
        <taxon>Poales</taxon>
        <taxon>Poaceae</taxon>
        <taxon>PACMAD clade</taxon>
        <taxon>Panicoideae</taxon>
        <taxon>Andropogonodae</taxon>
        <taxon>Paspaleae</taxon>
        <taxon>Paspalinae</taxon>
        <taxon>Paspalum</taxon>
    </lineage>
</organism>
<dbReference type="SUPFAM" id="SSF57903">
    <property type="entry name" value="FYVE/PHD zinc finger"/>
    <property type="match status" value="1"/>
</dbReference>
<dbReference type="InterPro" id="IPR019786">
    <property type="entry name" value="Zinc_finger_PHD-type_CS"/>
</dbReference>
<dbReference type="GO" id="GO:0042393">
    <property type="term" value="F:histone binding"/>
    <property type="evidence" value="ECO:0007669"/>
    <property type="project" value="UniProtKB-UniRule"/>
</dbReference>
<dbReference type="AlphaFoldDB" id="A0AAQ3XIV3"/>
<dbReference type="CDD" id="cd15613">
    <property type="entry name" value="PHD_AL_plant"/>
    <property type="match status" value="1"/>
</dbReference>
<dbReference type="Pfam" id="PF12165">
    <property type="entry name" value="Alfin"/>
    <property type="match status" value="1"/>
</dbReference>
<comment type="subunit">
    <text evidence="12">Interacts with H3K4me3 and to a lesser extent with H3K4me2.</text>
</comment>
<keyword evidence="7 12" id="KW-0156">Chromatin regulator</keyword>
<evidence type="ECO:0000256" key="1">
    <source>
        <dbReference type="ARBA" id="ARBA00002232"/>
    </source>
</evidence>
<keyword evidence="16" id="KW-1185">Reference proteome</keyword>
<dbReference type="GO" id="GO:0006325">
    <property type="term" value="P:chromatin organization"/>
    <property type="evidence" value="ECO:0007669"/>
    <property type="project" value="UniProtKB-UniRule"/>
</dbReference>
<keyword evidence="4 12" id="KW-0479">Metal-binding</keyword>
<evidence type="ECO:0000256" key="10">
    <source>
        <dbReference type="ARBA" id="ARBA00023242"/>
    </source>
</evidence>
<dbReference type="PROSITE" id="PS01359">
    <property type="entry name" value="ZF_PHD_1"/>
    <property type="match status" value="1"/>
</dbReference>
<dbReference type="PANTHER" id="PTHR12321:SF39">
    <property type="entry name" value="PHD FINGER PROTEIN ALFIN-LIKE 2"/>
    <property type="match status" value="1"/>
</dbReference>
<evidence type="ECO:0000256" key="3">
    <source>
        <dbReference type="ARBA" id="ARBA00010445"/>
    </source>
</evidence>
<feature type="region of interest" description="Disordered" evidence="13">
    <location>
        <begin position="216"/>
        <end position="239"/>
    </location>
</feature>
<evidence type="ECO:0000256" key="2">
    <source>
        <dbReference type="ARBA" id="ARBA00004123"/>
    </source>
</evidence>
<dbReference type="InterPro" id="IPR011011">
    <property type="entry name" value="Znf_FYVE_PHD"/>
</dbReference>
<keyword evidence="8 12" id="KW-0805">Transcription regulation</keyword>
<evidence type="ECO:0000313" key="15">
    <source>
        <dbReference type="EMBL" id="WVZ98262.1"/>
    </source>
</evidence>
<evidence type="ECO:0000256" key="12">
    <source>
        <dbReference type="RuleBase" id="RU369089"/>
    </source>
</evidence>
<keyword evidence="5 11" id="KW-0863">Zinc-finger</keyword>